<dbReference type="Gene3D" id="3.50.50.60">
    <property type="entry name" value="FAD/NAD(P)-binding domain"/>
    <property type="match status" value="2"/>
</dbReference>
<name>A0A8K0UGY8_9AGAR</name>
<dbReference type="SUPFAM" id="SSF51905">
    <property type="entry name" value="FAD/NAD(P)-binding domain"/>
    <property type="match status" value="2"/>
</dbReference>
<keyword evidence="3" id="KW-1185">Reference proteome</keyword>
<dbReference type="GO" id="GO:0050660">
    <property type="term" value="F:flavin adenine dinucleotide binding"/>
    <property type="evidence" value="ECO:0007669"/>
    <property type="project" value="TreeGrafter"/>
</dbReference>
<gene>
    <name evidence="2" type="ORF">BXZ70DRAFT_1041311</name>
</gene>
<dbReference type="SUPFAM" id="SSF54427">
    <property type="entry name" value="NTF2-like"/>
    <property type="match status" value="1"/>
</dbReference>
<dbReference type="InterPro" id="IPR050982">
    <property type="entry name" value="Auxin_biosynth/cation_transpt"/>
</dbReference>
<comment type="caution">
    <text evidence="2">The sequence shown here is derived from an EMBL/GenBank/DDBJ whole genome shotgun (WGS) entry which is preliminary data.</text>
</comment>
<dbReference type="OrthoDB" id="74360at2759"/>
<organism evidence="2 3">
    <name type="scientific">Cristinia sonorae</name>
    <dbReference type="NCBI Taxonomy" id="1940300"/>
    <lineage>
        <taxon>Eukaryota</taxon>
        <taxon>Fungi</taxon>
        <taxon>Dikarya</taxon>
        <taxon>Basidiomycota</taxon>
        <taxon>Agaricomycotina</taxon>
        <taxon>Agaricomycetes</taxon>
        <taxon>Agaricomycetidae</taxon>
        <taxon>Agaricales</taxon>
        <taxon>Pleurotineae</taxon>
        <taxon>Stephanosporaceae</taxon>
        <taxon>Cristinia</taxon>
    </lineage>
</organism>
<proteinExistence type="predicted"/>
<dbReference type="Proteomes" id="UP000813824">
    <property type="component" value="Unassembled WGS sequence"/>
</dbReference>
<protein>
    <recommendedName>
        <fullName evidence="4">FAD/NAD(P)-binding domain-containing protein</fullName>
    </recommendedName>
</protein>
<keyword evidence="1" id="KW-0560">Oxidoreductase</keyword>
<dbReference type="Pfam" id="PF13738">
    <property type="entry name" value="Pyr_redox_3"/>
    <property type="match status" value="1"/>
</dbReference>
<evidence type="ECO:0008006" key="4">
    <source>
        <dbReference type="Google" id="ProtNLM"/>
    </source>
</evidence>
<dbReference type="EMBL" id="JAEVFJ010000036">
    <property type="protein sequence ID" value="KAH8091396.1"/>
    <property type="molecule type" value="Genomic_DNA"/>
</dbReference>
<dbReference type="InterPro" id="IPR032710">
    <property type="entry name" value="NTF2-like_dom_sf"/>
</dbReference>
<dbReference type="PRINTS" id="PR00411">
    <property type="entry name" value="PNDRDTASEI"/>
</dbReference>
<evidence type="ECO:0000313" key="2">
    <source>
        <dbReference type="EMBL" id="KAH8091396.1"/>
    </source>
</evidence>
<reference evidence="2" key="1">
    <citation type="journal article" date="2021" name="New Phytol.">
        <title>Evolutionary innovations through gain and loss of genes in the ectomycorrhizal Boletales.</title>
        <authorList>
            <person name="Wu G."/>
            <person name="Miyauchi S."/>
            <person name="Morin E."/>
            <person name="Kuo A."/>
            <person name="Drula E."/>
            <person name="Varga T."/>
            <person name="Kohler A."/>
            <person name="Feng B."/>
            <person name="Cao Y."/>
            <person name="Lipzen A."/>
            <person name="Daum C."/>
            <person name="Hundley H."/>
            <person name="Pangilinan J."/>
            <person name="Johnson J."/>
            <person name="Barry K."/>
            <person name="LaButti K."/>
            <person name="Ng V."/>
            <person name="Ahrendt S."/>
            <person name="Min B."/>
            <person name="Choi I.G."/>
            <person name="Park H."/>
            <person name="Plett J.M."/>
            <person name="Magnuson J."/>
            <person name="Spatafora J.W."/>
            <person name="Nagy L.G."/>
            <person name="Henrissat B."/>
            <person name="Grigoriev I.V."/>
            <person name="Yang Z.L."/>
            <person name="Xu J."/>
            <person name="Martin F.M."/>
        </authorList>
    </citation>
    <scope>NUCLEOTIDE SEQUENCE</scope>
    <source>
        <strain evidence="2">KKN 215</strain>
    </source>
</reference>
<dbReference type="PANTHER" id="PTHR43539">
    <property type="entry name" value="FLAVIN-BINDING MONOOXYGENASE-LIKE PROTEIN (AFU_ORTHOLOGUE AFUA_4G09220)"/>
    <property type="match status" value="1"/>
</dbReference>
<dbReference type="Gene3D" id="3.10.450.50">
    <property type="match status" value="1"/>
</dbReference>
<dbReference type="InterPro" id="IPR036188">
    <property type="entry name" value="FAD/NAD-bd_sf"/>
</dbReference>
<evidence type="ECO:0000256" key="1">
    <source>
        <dbReference type="ARBA" id="ARBA00023002"/>
    </source>
</evidence>
<sequence>MSTKHALPTLDRLNATVPDDLDAQKVGQDWLASFTKAVETNDIDATVALIHPDGWWRDLFALTWDLRTFQGSAGIKQFLQDRLETEKFSGFKFVEAAVDKPYPDLLWVRLHFDFETKVALGRVTALLVPTANGEWKSFVLCTNLENLKGYPERIGELRSFAPNHGKWQEQREREQAFADGDPEVLIIGAGQSGLDLAARLKNLGVSNLIVEKQPRVGDQWRNRYQALCLHDPIWFNQLPYLNFPESWPTFIPARKLADWLEFYASIMELNVWNSTAVTHAQRDEATNKWVVTVKKEDGSERILRVDHVVFALGLGAGSINVPNIPGKEDFQGQVLHSTQHHRATDHLGKKVVIVGACTSAHDIAADYVENGVDVTMFQRSSTYIMTTKEGSPRLMKPLYWQGGPAPEVADRIANATPIYFNKLIAQRQTAEIAEADKDILEGLKRVGYNLNMGDDGSGFLFLALKRAGGYYLDVGACQLIIDGKIKIKNNTQIERFTPTGLKFTDGSELQADVVLFATGFGDIREPIRKICGDEVGDKVPPIWGLNEEGELSGTWRELGTPGLWYMMGNLAWSRFFSKHVALQIKAKQEGVFGTRYSSPPIKA</sequence>
<evidence type="ECO:0000313" key="3">
    <source>
        <dbReference type="Proteomes" id="UP000813824"/>
    </source>
</evidence>
<dbReference type="GO" id="GO:0004497">
    <property type="term" value="F:monooxygenase activity"/>
    <property type="evidence" value="ECO:0007669"/>
    <property type="project" value="TreeGrafter"/>
</dbReference>
<accession>A0A8K0UGY8</accession>
<dbReference type="PANTHER" id="PTHR43539:SF26">
    <property type="entry name" value="MONOOXYGENASE, PUTATIVE-RELATED"/>
    <property type="match status" value="1"/>
</dbReference>
<dbReference type="AlphaFoldDB" id="A0A8K0UGY8"/>